<evidence type="ECO:0000256" key="8">
    <source>
        <dbReference type="ARBA" id="ARBA00023065"/>
    </source>
</evidence>
<dbReference type="GO" id="GO:0016020">
    <property type="term" value="C:membrane"/>
    <property type="evidence" value="ECO:0007669"/>
    <property type="project" value="InterPro"/>
</dbReference>
<feature type="transmembrane region" description="Helical" evidence="10">
    <location>
        <begin position="443"/>
        <end position="466"/>
    </location>
</feature>
<keyword evidence="9 10" id="KW-0472">Membrane</keyword>
<feature type="transmembrane region" description="Helical" evidence="10">
    <location>
        <begin position="358"/>
        <end position="382"/>
    </location>
</feature>
<name>D2UYN0_NAEGR</name>
<dbReference type="KEGG" id="ngr:NAEGRDRAFT_61527"/>
<comment type="subcellular location">
    <subcellularLocation>
        <location evidence="1">Endomembrane system</location>
        <topology evidence="1">Multi-pass membrane protein</topology>
    </subcellularLocation>
</comment>
<dbReference type="VEuPathDB" id="AmoebaDB:NAEGRDRAFT_61527"/>
<dbReference type="GeneID" id="8859246"/>
<keyword evidence="12" id="KW-1185">Reference proteome</keyword>
<dbReference type="RefSeq" id="XP_002683247.1">
    <property type="nucleotide sequence ID" value="XM_002683201.1"/>
</dbReference>
<keyword evidence="4 10" id="KW-0812">Transmembrane</keyword>
<evidence type="ECO:0000256" key="5">
    <source>
        <dbReference type="ARBA" id="ARBA00022842"/>
    </source>
</evidence>
<feature type="transmembrane region" description="Helical" evidence="10">
    <location>
        <begin position="181"/>
        <end position="204"/>
    </location>
</feature>
<sequence>MYSPSMTIQQDEEDHCLVLAFIDFSFPDRTNTSNRFITSNNQIVIDLPVEAFMMVLSIGCICIAFMIFMWIGLKRRAINNDQQEGKEELKQLKDKLEVDAMVLTFTRQFFKREIKYLIPFIIIVGSLLIGFDQTNLFVTNSICFILGCFAVILATYVNGLISNSNSSIYSGGEIIGLSIRFGSVIGFLTLGISLIMLIACFLLFSNFNAVLSFVLGCSSISLISQLSGSVFQKSADVTMNLLGQYINSSTTGQEENLTSDHKRNPIVIAKIVGEHIGGIVAHSTDVIHSFVAIVVLSSIIGSQYFGTNGVSLPLYLVIINILTSIIGIVVAALSNIIYPSLQTNNENNQEVEKKISKLIVKSVAISGTINMVLVLALTFTLFDVITQGWAIFGCYLIGFLNGGVLIQFLFRYYTFHRYRPVQYLALNSTSWYHYVSSGFSHSVLSLIIPILSIIVNIILCSALSTFMTGGRAFGSLFGLTISGIGMSANIIFFLVLDTIVPNMNIRHLDQKETKLNPTLHTYFLTNGGVNRGCLLSITLFFCLSGLQFLMVKSGLGVVNMIDLSTLIGLIVGLVLPFIIVGLLWSTINYCSMQMINECKGQLREIDGLLEGRLNSKPNYENMNRLQGVKSIRGVIMITSIIFLAPTLIGLIGRQKMLLGFLVSFSLVGYFLSFIMLNLGFSWNSVRRIVELKYTEQSLHMDITRHNTVIADTVGISLRDSLAPSLLSSVRVVTLICLVIAPTLKFLYP</sequence>
<feature type="transmembrane region" description="Helical" evidence="10">
    <location>
        <begin position="388"/>
        <end position="410"/>
    </location>
</feature>
<protein>
    <recommendedName>
        <fullName evidence="2">H(+)-exporting diphosphatase</fullName>
        <ecNumber evidence="2">7.1.3.1</ecNumber>
    </recommendedName>
</protein>
<keyword evidence="5" id="KW-0460">Magnesium</keyword>
<evidence type="ECO:0000313" key="11">
    <source>
        <dbReference type="EMBL" id="EFC50503.1"/>
    </source>
</evidence>
<dbReference type="STRING" id="5762.D2UYN0"/>
<gene>
    <name evidence="11" type="ORF">NAEGRDRAFT_61527</name>
</gene>
<dbReference type="PIRSF" id="PIRSF001265">
    <property type="entry name" value="H+-PPase"/>
    <property type="match status" value="1"/>
</dbReference>
<evidence type="ECO:0000256" key="9">
    <source>
        <dbReference type="ARBA" id="ARBA00023136"/>
    </source>
</evidence>
<keyword evidence="3" id="KW-0813">Transport</keyword>
<keyword evidence="8" id="KW-0406">Ion transport</keyword>
<feature type="transmembrane region" description="Helical" evidence="10">
    <location>
        <begin position="563"/>
        <end position="584"/>
    </location>
</feature>
<keyword evidence="6" id="KW-1278">Translocase</keyword>
<feature type="transmembrane region" description="Helical" evidence="10">
    <location>
        <begin position="657"/>
        <end position="678"/>
    </location>
</feature>
<feature type="transmembrane region" description="Helical" evidence="10">
    <location>
        <begin position="114"/>
        <end position="131"/>
    </location>
</feature>
<feature type="transmembrane region" description="Helical" evidence="10">
    <location>
        <begin position="51"/>
        <end position="73"/>
    </location>
</feature>
<feature type="transmembrane region" description="Helical" evidence="10">
    <location>
        <begin position="472"/>
        <end position="496"/>
    </location>
</feature>
<organism evidence="12">
    <name type="scientific">Naegleria gruberi</name>
    <name type="common">Amoeba</name>
    <dbReference type="NCBI Taxonomy" id="5762"/>
    <lineage>
        <taxon>Eukaryota</taxon>
        <taxon>Discoba</taxon>
        <taxon>Heterolobosea</taxon>
        <taxon>Tetramitia</taxon>
        <taxon>Eutetramitia</taxon>
        <taxon>Vahlkampfiidae</taxon>
        <taxon>Naegleria</taxon>
    </lineage>
</organism>
<dbReference type="GO" id="GO:0004427">
    <property type="term" value="F:inorganic diphosphate phosphatase activity"/>
    <property type="evidence" value="ECO:0007669"/>
    <property type="project" value="InterPro"/>
</dbReference>
<dbReference type="EMBL" id="GG738845">
    <property type="protein sequence ID" value="EFC50503.1"/>
    <property type="molecule type" value="Genomic_DNA"/>
</dbReference>
<dbReference type="AlphaFoldDB" id="D2UYN0"/>
<evidence type="ECO:0000313" key="12">
    <source>
        <dbReference type="Proteomes" id="UP000006671"/>
    </source>
</evidence>
<dbReference type="PANTHER" id="PTHR31998">
    <property type="entry name" value="K(+)-INSENSITIVE PYROPHOSPHATE-ENERGIZED PROTON PUMP"/>
    <property type="match status" value="1"/>
</dbReference>
<dbReference type="Proteomes" id="UP000006671">
    <property type="component" value="Unassembled WGS sequence"/>
</dbReference>
<keyword evidence="7 10" id="KW-1133">Transmembrane helix</keyword>
<feature type="transmembrane region" description="Helical" evidence="10">
    <location>
        <begin position="532"/>
        <end position="551"/>
    </location>
</feature>
<evidence type="ECO:0000256" key="6">
    <source>
        <dbReference type="ARBA" id="ARBA00022967"/>
    </source>
</evidence>
<evidence type="ECO:0000256" key="10">
    <source>
        <dbReference type="SAM" id="Phobius"/>
    </source>
</evidence>
<evidence type="ECO:0000256" key="4">
    <source>
        <dbReference type="ARBA" id="ARBA00022692"/>
    </source>
</evidence>
<dbReference type="InParanoid" id="D2UYN0"/>
<evidence type="ECO:0000256" key="1">
    <source>
        <dbReference type="ARBA" id="ARBA00004127"/>
    </source>
</evidence>
<dbReference type="GO" id="GO:0009678">
    <property type="term" value="F:diphosphate hydrolysis-driven proton transmembrane transporter activity"/>
    <property type="evidence" value="ECO:0007669"/>
    <property type="project" value="UniProtKB-EC"/>
</dbReference>
<reference evidence="11 12" key="1">
    <citation type="journal article" date="2010" name="Cell">
        <title>The genome of Naegleria gruberi illuminates early eukaryotic versatility.</title>
        <authorList>
            <person name="Fritz-Laylin L.K."/>
            <person name="Prochnik S.E."/>
            <person name="Ginger M.L."/>
            <person name="Dacks J.B."/>
            <person name="Carpenter M.L."/>
            <person name="Field M.C."/>
            <person name="Kuo A."/>
            <person name="Paredez A."/>
            <person name="Chapman J."/>
            <person name="Pham J."/>
            <person name="Shu S."/>
            <person name="Neupane R."/>
            <person name="Cipriano M."/>
            <person name="Mancuso J."/>
            <person name="Tu H."/>
            <person name="Salamov A."/>
            <person name="Lindquist E."/>
            <person name="Shapiro H."/>
            <person name="Lucas S."/>
            <person name="Grigoriev I.V."/>
            <person name="Cande W.Z."/>
            <person name="Fulton C."/>
            <person name="Rokhsar D.S."/>
            <person name="Dawson S.C."/>
        </authorList>
    </citation>
    <scope>NUCLEOTIDE SEQUENCE [LARGE SCALE GENOMIC DNA]</scope>
    <source>
        <strain evidence="11 12">NEG-M</strain>
    </source>
</reference>
<accession>D2UYN0</accession>
<evidence type="ECO:0000256" key="7">
    <source>
        <dbReference type="ARBA" id="ARBA00022989"/>
    </source>
</evidence>
<dbReference type="Pfam" id="PF03030">
    <property type="entry name" value="H_PPase"/>
    <property type="match status" value="1"/>
</dbReference>
<feature type="transmembrane region" description="Helical" evidence="10">
    <location>
        <begin position="137"/>
        <end position="161"/>
    </location>
</feature>
<feature type="transmembrane region" description="Helical" evidence="10">
    <location>
        <begin position="631"/>
        <end position="651"/>
    </location>
</feature>
<feature type="transmembrane region" description="Helical" evidence="10">
    <location>
        <begin position="210"/>
        <end position="231"/>
    </location>
</feature>
<feature type="transmembrane region" description="Helical" evidence="10">
    <location>
        <begin position="286"/>
        <end position="306"/>
    </location>
</feature>
<dbReference type="EC" id="7.1.3.1" evidence="2"/>
<dbReference type="InterPro" id="IPR004131">
    <property type="entry name" value="PPase-energised_H-pump"/>
</dbReference>
<dbReference type="GO" id="GO:0012505">
    <property type="term" value="C:endomembrane system"/>
    <property type="evidence" value="ECO:0007669"/>
    <property type="project" value="UniProtKB-SubCell"/>
</dbReference>
<evidence type="ECO:0000256" key="3">
    <source>
        <dbReference type="ARBA" id="ARBA00022448"/>
    </source>
</evidence>
<evidence type="ECO:0000256" key="2">
    <source>
        <dbReference type="ARBA" id="ARBA00013242"/>
    </source>
</evidence>
<dbReference type="eggNOG" id="ENOG502QPJC">
    <property type="taxonomic scope" value="Eukaryota"/>
</dbReference>
<proteinExistence type="predicted"/>
<feature type="transmembrane region" description="Helical" evidence="10">
    <location>
        <begin position="312"/>
        <end position="338"/>
    </location>
</feature>